<protein>
    <submittedName>
        <fullName evidence="3">Putative auxin-regulated protein</fullName>
    </submittedName>
</protein>
<organism evidence="3">
    <name type="scientific">hydrothermal vent metagenome</name>
    <dbReference type="NCBI Taxonomy" id="652676"/>
    <lineage>
        <taxon>unclassified sequences</taxon>
        <taxon>metagenomes</taxon>
        <taxon>ecological metagenomes</taxon>
    </lineage>
</organism>
<dbReference type="Pfam" id="PF23572">
    <property type="entry name" value="GH3_C"/>
    <property type="match status" value="1"/>
</dbReference>
<evidence type="ECO:0000313" key="3">
    <source>
        <dbReference type="EMBL" id="VAW26305.1"/>
    </source>
</evidence>
<evidence type="ECO:0000259" key="1">
    <source>
        <dbReference type="Pfam" id="PF23571"/>
    </source>
</evidence>
<dbReference type="PANTHER" id="PTHR31901:SF9">
    <property type="entry name" value="GH3 DOMAIN-CONTAINING PROTEIN"/>
    <property type="match status" value="1"/>
</dbReference>
<dbReference type="EMBL" id="UOET01000020">
    <property type="protein sequence ID" value="VAW26305.1"/>
    <property type="molecule type" value="Genomic_DNA"/>
</dbReference>
<dbReference type="InterPro" id="IPR055378">
    <property type="entry name" value="GH3_C"/>
</dbReference>
<feature type="domain" description="GH3 middle" evidence="1">
    <location>
        <begin position="301"/>
        <end position="364"/>
    </location>
</feature>
<dbReference type="Pfam" id="PF23571">
    <property type="entry name" value="GH3_M"/>
    <property type="match status" value="1"/>
</dbReference>
<sequence length="512" mass="59558">MPLLGSLIRRAYIIRNKPVELKKQWINPEKAQKGQLVKLLRKAQFTAFGEHYKFSKILTSGNVVEAFRETVPVFDYSKMYKCWWYRSLNGEPYVTWPGKVKYFALSSGTSEASSKYIPVTGDMLRSIKRASLRQIVSMVRYNFPLDFYEKGMLMLGGSTHLQYNGTYYEGDLSGITAASIPFWFQHFYKPGKRISRTADWDTKLRDMVKKAPDWDIGIVVGVPAWIQILLERIITEYHVETIHDIWPNLGVYVHSGVSFKPYVKSFEKLFAKEVMYNESYLASEGYIGFQNRLNAGMDMQTDNGIFFEFVPFNDDNFDVEGNIKETVETHTIADVENGVDYALLMSTNAGAWRYLLGDTIKFINKDYAEIQVTGRTKHFLSICGEHLSQENMNRAIELLQEELNIEINEFTVLAIRHQGLFAHKWYLGTNAPLDPKVASRKIDHYLKNLNDDYRVERLEAIREVFVHVLPQRAFLEYMEMKGKTGSANKFPRVLKNKRIKEWEQFLKERQYL</sequence>
<accession>A0A3B0U5W4</accession>
<dbReference type="GO" id="GO:0016881">
    <property type="term" value="F:acid-amino acid ligase activity"/>
    <property type="evidence" value="ECO:0007669"/>
    <property type="project" value="TreeGrafter"/>
</dbReference>
<evidence type="ECO:0000259" key="2">
    <source>
        <dbReference type="Pfam" id="PF23572"/>
    </source>
</evidence>
<reference evidence="3" key="1">
    <citation type="submission" date="2018-06" db="EMBL/GenBank/DDBJ databases">
        <authorList>
            <person name="Zhirakovskaya E."/>
        </authorList>
    </citation>
    <scope>NUCLEOTIDE SEQUENCE</scope>
</reference>
<dbReference type="Pfam" id="PF03321">
    <property type="entry name" value="GH3"/>
    <property type="match status" value="1"/>
</dbReference>
<proteinExistence type="predicted"/>
<dbReference type="AlphaFoldDB" id="A0A3B0U5W4"/>
<dbReference type="InterPro" id="IPR004993">
    <property type="entry name" value="GH3"/>
</dbReference>
<gene>
    <name evidence="3" type="ORF">MNBD_BACTEROID07-1632</name>
</gene>
<name>A0A3B0U5W4_9ZZZZ</name>
<feature type="domain" description="GH3 C-terminal" evidence="2">
    <location>
        <begin position="391"/>
        <end position="497"/>
    </location>
</feature>
<dbReference type="PANTHER" id="PTHR31901">
    <property type="entry name" value="GH3 DOMAIN-CONTAINING PROTEIN"/>
    <property type="match status" value="1"/>
</dbReference>
<dbReference type="InterPro" id="IPR055377">
    <property type="entry name" value="GH3_M"/>
</dbReference>
<dbReference type="GO" id="GO:0005737">
    <property type="term" value="C:cytoplasm"/>
    <property type="evidence" value="ECO:0007669"/>
    <property type="project" value="TreeGrafter"/>
</dbReference>